<dbReference type="PANTHER" id="PTHR39556">
    <property type="entry name" value="PROTEIN, PUTATIVE-RELATED"/>
    <property type="match status" value="1"/>
</dbReference>
<evidence type="ECO:0000313" key="3">
    <source>
        <dbReference type="Proteomes" id="UP000199337"/>
    </source>
</evidence>
<feature type="transmembrane region" description="Helical" evidence="1">
    <location>
        <begin position="242"/>
        <end position="267"/>
    </location>
</feature>
<keyword evidence="3" id="KW-1185">Reference proteome</keyword>
<feature type="transmembrane region" description="Helical" evidence="1">
    <location>
        <begin position="7"/>
        <end position="25"/>
    </location>
</feature>
<feature type="transmembrane region" description="Helical" evidence="1">
    <location>
        <begin position="31"/>
        <end position="50"/>
    </location>
</feature>
<evidence type="ECO:0008006" key="4">
    <source>
        <dbReference type="Google" id="ProtNLM"/>
    </source>
</evidence>
<reference evidence="3" key="1">
    <citation type="submission" date="2016-10" db="EMBL/GenBank/DDBJ databases">
        <authorList>
            <person name="Varghese N."/>
            <person name="Submissions S."/>
        </authorList>
    </citation>
    <scope>NUCLEOTIDE SEQUENCE [LARGE SCALE GENOMIC DNA]</scope>
    <source>
        <strain evidence="3">DSM 17038</strain>
    </source>
</reference>
<feature type="transmembrane region" description="Helical" evidence="1">
    <location>
        <begin position="62"/>
        <end position="79"/>
    </location>
</feature>
<keyword evidence="1" id="KW-1133">Transmembrane helix</keyword>
<evidence type="ECO:0000313" key="2">
    <source>
        <dbReference type="EMBL" id="SFG63581.1"/>
    </source>
</evidence>
<keyword evidence="1" id="KW-0472">Membrane</keyword>
<dbReference type="RefSeq" id="WP_238456418.1">
    <property type="nucleotide sequence ID" value="NZ_FOOX01000007.1"/>
</dbReference>
<gene>
    <name evidence="2" type="ORF">SAMN05660649_02223</name>
</gene>
<organism evidence="2 3">
    <name type="scientific">Desulfotruncus arcticus DSM 17038</name>
    <dbReference type="NCBI Taxonomy" id="1121424"/>
    <lineage>
        <taxon>Bacteria</taxon>
        <taxon>Bacillati</taxon>
        <taxon>Bacillota</taxon>
        <taxon>Clostridia</taxon>
        <taxon>Eubacteriales</taxon>
        <taxon>Desulfallaceae</taxon>
        <taxon>Desulfotruncus</taxon>
    </lineage>
</organism>
<protein>
    <recommendedName>
        <fullName evidence="4">DUF401 family protein</fullName>
    </recommendedName>
</protein>
<dbReference type="InterPro" id="IPR007294">
    <property type="entry name" value="DUF401"/>
</dbReference>
<proteinExistence type="predicted"/>
<dbReference type="AlphaFoldDB" id="A0A1I2TMN2"/>
<accession>A0A1I2TMN2</accession>
<name>A0A1I2TMN2_9FIRM</name>
<feature type="transmembrane region" description="Helical" evidence="1">
    <location>
        <begin position="279"/>
        <end position="298"/>
    </location>
</feature>
<dbReference type="PANTHER" id="PTHR39556:SF1">
    <property type="entry name" value="PROTEIN, PUTATIVE-RELATED"/>
    <property type="match status" value="1"/>
</dbReference>
<evidence type="ECO:0000256" key="1">
    <source>
        <dbReference type="SAM" id="Phobius"/>
    </source>
</evidence>
<feature type="transmembrane region" description="Helical" evidence="1">
    <location>
        <begin position="400"/>
        <end position="418"/>
    </location>
</feature>
<sequence length="421" mass="47214">MKIVWPLVKLLFVFILMILMLRKNLSIGTTMMISTGMLGIIFGLNILLLIKQFGLTFIDADTLSLIFILVLIMILESIMRHTGMLETMTNSLSHLPLNHGIQVAIIPAIVGFLPSAGGARFTAPLVAQATANTLYKAEDKVFINYWFRHIWEFSLPLYPGLILASHIAGIPIGTMFLGLWPVSMLWALLGYWLVFKHNYHERRQETVLSAKNCENHNHNTNTNSDKEIRAFLKVFINNTWPLWATVILALFIPILWALILVLCCLILQKRYPLLRIWQTLIEPLTIRIVLLTWGIMAFKDVLELSGAVVQVSNSIAVLKVPVLVLLIVLPLITGMLTGMVQACAGISFPLLVSIVEPSAGYAMLAYVAGTVGVMISPIHLCLILTIDYFKANFMRCYKSLILPGLTPIAAALGIYWFYRFF</sequence>
<dbReference type="Proteomes" id="UP000199337">
    <property type="component" value="Unassembled WGS sequence"/>
</dbReference>
<feature type="transmembrane region" description="Helical" evidence="1">
    <location>
        <begin position="361"/>
        <end position="388"/>
    </location>
</feature>
<feature type="transmembrane region" description="Helical" evidence="1">
    <location>
        <begin position="175"/>
        <end position="194"/>
    </location>
</feature>
<feature type="transmembrane region" description="Helical" evidence="1">
    <location>
        <begin position="99"/>
        <end position="119"/>
    </location>
</feature>
<keyword evidence="1" id="KW-0812">Transmembrane</keyword>
<dbReference type="Pfam" id="PF04165">
    <property type="entry name" value="DUF401"/>
    <property type="match status" value="2"/>
</dbReference>
<dbReference type="EMBL" id="FOOX01000007">
    <property type="protein sequence ID" value="SFG63581.1"/>
    <property type="molecule type" value="Genomic_DNA"/>
</dbReference>